<keyword evidence="4 6" id="KW-0067">ATP-binding</keyword>
<dbReference type="PANTHER" id="PTHR43776">
    <property type="entry name" value="TRANSPORT ATP-BINDING PROTEIN"/>
    <property type="match status" value="1"/>
</dbReference>
<evidence type="ECO:0000256" key="4">
    <source>
        <dbReference type="ARBA" id="ARBA00022840"/>
    </source>
</evidence>
<dbReference type="InterPro" id="IPR027417">
    <property type="entry name" value="P-loop_NTPase"/>
</dbReference>
<dbReference type="PROSITE" id="PS00211">
    <property type="entry name" value="ABC_TRANSPORTER_1"/>
    <property type="match status" value="2"/>
</dbReference>
<keyword evidence="3" id="KW-0547">Nucleotide-binding</keyword>
<feature type="domain" description="ABC transporter" evidence="5">
    <location>
        <begin position="15"/>
        <end position="261"/>
    </location>
</feature>
<dbReference type="GO" id="GO:0005524">
    <property type="term" value="F:ATP binding"/>
    <property type="evidence" value="ECO:0007669"/>
    <property type="project" value="UniProtKB-KW"/>
</dbReference>
<protein>
    <submittedName>
        <fullName evidence="6">ABC transporter ATP-binding protein</fullName>
    </submittedName>
</protein>
<evidence type="ECO:0000313" key="7">
    <source>
        <dbReference type="Proteomes" id="UP001183610"/>
    </source>
</evidence>
<reference evidence="7" key="1">
    <citation type="submission" date="2023-07" db="EMBL/GenBank/DDBJ databases">
        <title>30 novel species of actinomycetes from the DSMZ collection.</title>
        <authorList>
            <person name="Nouioui I."/>
        </authorList>
    </citation>
    <scope>NUCLEOTIDE SEQUENCE [LARGE SCALE GENOMIC DNA]</scope>
    <source>
        <strain evidence="7">DSM 41979</strain>
    </source>
</reference>
<dbReference type="CDD" id="cd03257">
    <property type="entry name" value="ABC_NikE_OppD_transporters"/>
    <property type="match status" value="2"/>
</dbReference>
<dbReference type="InterPro" id="IPR003439">
    <property type="entry name" value="ABC_transporter-like_ATP-bd"/>
</dbReference>
<dbReference type="Proteomes" id="UP001183610">
    <property type="component" value="Unassembled WGS sequence"/>
</dbReference>
<organism evidence="6 7">
    <name type="scientific">Streptomyces evansiae</name>
    <dbReference type="NCBI Taxonomy" id="3075535"/>
    <lineage>
        <taxon>Bacteria</taxon>
        <taxon>Bacillati</taxon>
        <taxon>Actinomycetota</taxon>
        <taxon>Actinomycetes</taxon>
        <taxon>Kitasatosporales</taxon>
        <taxon>Streptomycetaceae</taxon>
        <taxon>Streptomyces</taxon>
    </lineage>
</organism>
<accession>A0ABU2QVQ3</accession>
<evidence type="ECO:0000256" key="1">
    <source>
        <dbReference type="ARBA" id="ARBA00005417"/>
    </source>
</evidence>
<keyword evidence="2" id="KW-0813">Transport</keyword>
<dbReference type="SMART" id="SM00382">
    <property type="entry name" value="AAA"/>
    <property type="match status" value="2"/>
</dbReference>
<dbReference type="EMBL" id="JAVRET010000008">
    <property type="protein sequence ID" value="MDT0408542.1"/>
    <property type="molecule type" value="Genomic_DNA"/>
</dbReference>
<evidence type="ECO:0000256" key="2">
    <source>
        <dbReference type="ARBA" id="ARBA00022448"/>
    </source>
</evidence>
<dbReference type="PROSITE" id="PS50893">
    <property type="entry name" value="ABC_TRANSPORTER_2"/>
    <property type="match status" value="2"/>
</dbReference>
<dbReference type="Pfam" id="PF00005">
    <property type="entry name" value="ABC_tran"/>
    <property type="match status" value="2"/>
</dbReference>
<evidence type="ECO:0000313" key="6">
    <source>
        <dbReference type="EMBL" id="MDT0408542.1"/>
    </source>
</evidence>
<dbReference type="InterPro" id="IPR013563">
    <property type="entry name" value="Oligopep_ABC_C"/>
</dbReference>
<dbReference type="PANTHER" id="PTHR43776:SF7">
    <property type="entry name" value="D,D-DIPEPTIDE TRANSPORT ATP-BINDING PROTEIN DDPF-RELATED"/>
    <property type="match status" value="1"/>
</dbReference>
<gene>
    <name evidence="6" type="ORF">RM698_05665</name>
</gene>
<feature type="domain" description="ABC transporter" evidence="5">
    <location>
        <begin position="282"/>
        <end position="511"/>
    </location>
</feature>
<name>A0ABU2QVQ3_9ACTN</name>
<evidence type="ECO:0000259" key="5">
    <source>
        <dbReference type="PROSITE" id="PS50893"/>
    </source>
</evidence>
<dbReference type="InterPro" id="IPR003593">
    <property type="entry name" value="AAA+_ATPase"/>
</dbReference>
<dbReference type="InterPro" id="IPR017871">
    <property type="entry name" value="ABC_transporter-like_CS"/>
</dbReference>
<sequence>MTPPDKPTDERSPVLDLSGVSVAYGTRTVLHGIDLRLAPGQVLAVLGASGSGKSTLAQAVLGLLPPGGRVTAGRVTVAGHDITALAPHRLRALRGTVTGLVPQDQAVSLDPLVRVGAQVTETLRAHRLVDRREAARRAVPLLGEAGIEAPGPLARAYPHALSGGQRQRVLVAGAFAARPPLVVADEPTSALDATVRRRVMDRFAALVAVHGTAVLLVTHDFRLARERADQVAVLADGRLVESGPAARVLDRPAHPYTRRLTGAGRRVAARGTAPRASGTPVVRARDLVKEYRRDGRRVRAVDGVGFTVREGEFFALVGESGSGKSTTARLVTGLTAPTSGTVEHAPAPVRPQLVQQSPYAAFDPRWTVRRIVEEPLRARHVPGARRRARLRELLALVGLDEELLARRPRELSGGQRQRVALARALAPEPRLLVCDEPVSALDPVARERVVHLLERLRAELGLTCLFVSHELDVVRRLCDRVAVMRDGRLLESGPVGEVLSAPSHPYTRALLAAEAGPADTPGAE</sequence>
<evidence type="ECO:0000256" key="3">
    <source>
        <dbReference type="ARBA" id="ARBA00022741"/>
    </source>
</evidence>
<dbReference type="Gene3D" id="3.40.50.300">
    <property type="entry name" value="P-loop containing nucleotide triphosphate hydrolases"/>
    <property type="match status" value="2"/>
</dbReference>
<comment type="caution">
    <text evidence="6">The sequence shown here is derived from an EMBL/GenBank/DDBJ whole genome shotgun (WGS) entry which is preliminary data.</text>
</comment>
<dbReference type="SUPFAM" id="SSF52540">
    <property type="entry name" value="P-loop containing nucleoside triphosphate hydrolases"/>
    <property type="match status" value="2"/>
</dbReference>
<comment type="similarity">
    <text evidence="1">Belongs to the ABC transporter superfamily.</text>
</comment>
<dbReference type="Pfam" id="PF08352">
    <property type="entry name" value="oligo_HPY"/>
    <property type="match status" value="2"/>
</dbReference>
<dbReference type="RefSeq" id="WP_010266719.1">
    <property type="nucleotide sequence ID" value="NZ_JAVRET010000008.1"/>
</dbReference>
<dbReference type="InterPro" id="IPR050319">
    <property type="entry name" value="ABC_transp_ATP-bind"/>
</dbReference>
<proteinExistence type="inferred from homology"/>
<keyword evidence="7" id="KW-1185">Reference proteome</keyword>